<keyword evidence="10 18" id="KW-0418">Kinase</keyword>
<evidence type="ECO:0000256" key="1">
    <source>
        <dbReference type="ARBA" id="ARBA00000085"/>
    </source>
</evidence>
<evidence type="ECO:0000256" key="15">
    <source>
        <dbReference type="SAM" id="Phobius"/>
    </source>
</evidence>
<dbReference type="InterPro" id="IPR036097">
    <property type="entry name" value="HisK_dim/P_sf"/>
</dbReference>
<gene>
    <name evidence="18" type="primary">arlS_2</name>
    <name evidence="18" type="ORF">CLLU_26860</name>
</gene>
<keyword evidence="12 15" id="KW-1133">Transmembrane helix</keyword>
<dbReference type="InterPro" id="IPR036890">
    <property type="entry name" value="HATPase_C_sf"/>
</dbReference>
<dbReference type="Pfam" id="PF18719">
    <property type="entry name" value="ArlS_N"/>
    <property type="match status" value="1"/>
</dbReference>
<evidence type="ECO:0000256" key="14">
    <source>
        <dbReference type="ARBA" id="ARBA00023136"/>
    </source>
</evidence>
<comment type="caution">
    <text evidence="18">The sequence shown here is derived from an EMBL/GenBank/DDBJ whole genome shotgun (WGS) entry which is preliminary data.</text>
</comment>
<dbReference type="InterPro" id="IPR003594">
    <property type="entry name" value="HATPase_dom"/>
</dbReference>
<dbReference type="PANTHER" id="PTHR45528">
    <property type="entry name" value="SENSOR HISTIDINE KINASE CPXA"/>
    <property type="match status" value="1"/>
</dbReference>
<dbReference type="InterPro" id="IPR005467">
    <property type="entry name" value="His_kinase_dom"/>
</dbReference>
<keyword evidence="19" id="KW-1185">Reference proteome</keyword>
<evidence type="ECO:0000256" key="11">
    <source>
        <dbReference type="ARBA" id="ARBA00022840"/>
    </source>
</evidence>
<dbReference type="PRINTS" id="PR00344">
    <property type="entry name" value="BCTRLSENSOR"/>
</dbReference>
<dbReference type="InterPro" id="IPR050398">
    <property type="entry name" value="HssS/ArlS-like"/>
</dbReference>
<keyword evidence="14 15" id="KW-0472">Membrane</keyword>
<organism evidence="18 19">
    <name type="scientific">Clostridium luticellarii</name>
    <dbReference type="NCBI Taxonomy" id="1691940"/>
    <lineage>
        <taxon>Bacteria</taxon>
        <taxon>Bacillati</taxon>
        <taxon>Bacillota</taxon>
        <taxon>Clostridia</taxon>
        <taxon>Eubacteriales</taxon>
        <taxon>Clostridiaceae</taxon>
        <taxon>Clostridium</taxon>
    </lineage>
</organism>
<accession>A0A2T0BH93</accession>
<dbReference type="SUPFAM" id="SSF158472">
    <property type="entry name" value="HAMP domain-like"/>
    <property type="match status" value="1"/>
</dbReference>
<keyword evidence="6" id="KW-0597">Phosphoprotein</keyword>
<evidence type="ECO:0000256" key="2">
    <source>
        <dbReference type="ARBA" id="ARBA00004651"/>
    </source>
</evidence>
<evidence type="ECO:0000256" key="13">
    <source>
        <dbReference type="ARBA" id="ARBA00023012"/>
    </source>
</evidence>
<sequence length="465" mass="53344">MNLSIIRNAKISIKLTGIFAFMLSIMLAVSNAYVLHGVRRYMYNQAAKRLEDVNQIIFDRLKLKQLSSNKLFSDIMPNENIFIKIIDKNGRTINISDKFNYDLKISEPYGKVRHMEKQEKHFAYLNTKILDNTYGTLYIQIIKDMDNEYDFLKILFFFMAAADLFGIVLSILLGYIISKRMLNPIDNITKTADEISINNLKERISIKGPNDELNRLANTLNNMIDRLQTSFNRQVQFVSDASHELRTPIAIIQGYANLLDRWGKNDREALDKSIEAIKSESYNMGQLVEKLLFLARSDNNSPKMEKNIFYLNELVDEIIEETRMIDKKHTVSNTHNENVQVIADYKLVKQLVRIIVDNSVKFTPENGKIDISSVKSGKYVSISVSDTGIGIPKNEIHKIFDRFYCVDKSRSRDTGGSGLGLSIAKQIVYMYNGKIDIESEEEKGTKIIVILDIVCMPDDVIKNEK</sequence>
<keyword evidence="11" id="KW-0067">ATP-binding</keyword>
<dbReference type="FunFam" id="1.10.287.130:FF:000001">
    <property type="entry name" value="Two-component sensor histidine kinase"/>
    <property type="match status" value="1"/>
</dbReference>
<dbReference type="SUPFAM" id="SSF55874">
    <property type="entry name" value="ATPase domain of HSP90 chaperone/DNA topoisomerase II/histidine kinase"/>
    <property type="match status" value="1"/>
</dbReference>
<dbReference type="InterPro" id="IPR041610">
    <property type="entry name" value="ArlS_N"/>
</dbReference>
<evidence type="ECO:0000256" key="3">
    <source>
        <dbReference type="ARBA" id="ARBA00012438"/>
    </source>
</evidence>
<dbReference type="OrthoDB" id="9786919at2"/>
<dbReference type="SMART" id="SM00388">
    <property type="entry name" value="HisKA"/>
    <property type="match status" value="1"/>
</dbReference>
<comment type="catalytic activity">
    <reaction evidence="1">
        <text>ATP + protein L-histidine = ADP + protein N-phospho-L-histidine.</text>
        <dbReference type="EC" id="2.7.13.3"/>
    </reaction>
</comment>
<dbReference type="EC" id="2.7.13.3" evidence="3"/>
<dbReference type="EMBL" id="PVXP01000047">
    <property type="protein sequence ID" value="PRR83218.1"/>
    <property type="molecule type" value="Genomic_DNA"/>
</dbReference>
<dbReference type="GO" id="GO:0000155">
    <property type="term" value="F:phosphorelay sensor kinase activity"/>
    <property type="evidence" value="ECO:0007669"/>
    <property type="project" value="InterPro"/>
</dbReference>
<dbReference type="SMART" id="SM00304">
    <property type="entry name" value="HAMP"/>
    <property type="match status" value="1"/>
</dbReference>
<evidence type="ECO:0000256" key="4">
    <source>
        <dbReference type="ARBA" id="ARBA00015735"/>
    </source>
</evidence>
<evidence type="ECO:0000256" key="9">
    <source>
        <dbReference type="ARBA" id="ARBA00022741"/>
    </source>
</evidence>
<keyword evidence="9" id="KW-0547">Nucleotide-binding</keyword>
<dbReference type="Pfam" id="PF00512">
    <property type="entry name" value="HisKA"/>
    <property type="match status" value="1"/>
</dbReference>
<proteinExistence type="predicted"/>
<keyword evidence="5" id="KW-1003">Cell membrane</keyword>
<dbReference type="SUPFAM" id="SSF47384">
    <property type="entry name" value="Homodimeric domain of signal transducing histidine kinase"/>
    <property type="match status" value="1"/>
</dbReference>
<dbReference type="Proteomes" id="UP000237798">
    <property type="component" value="Unassembled WGS sequence"/>
</dbReference>
<evidence type="ECO:0000259" key="16">
    <source>
        <dbReference type="PROSITE" id="PS50109"/>
    </source>
</evidence>
<keyword evidence="7 18" id="KW-0808">Transferase</keyword>
<name>A0A2T0BH93_9CLOT</name>
<dbReference type="SMART" id="SM00387">
    <property type="entry name" value="HATPase_c"/>
    <property type="match status" value="1"/>
</dbReference>
<evidence type="ECO:0000256" key="5">
    <source>
        <dbReference type="ARBA" id="ARBA00022475"/>
    </source>
</evidence>
<dbReference type="GO" id="GO:0005886">
    <property type="term" value="C:plasma membrane"/>
    <property type="evidence" value="ECO:0007669"/>
    <property type="project" value="UniProtKB-SubCell"/>
</dbReference>
<dbReference type="InterPro" id="IPR003661">
    <property type="entry name" value="HisK_dim/P_dom"/>
</dbReference>
<evidence type="ECO:0000256" key="8">
    <source>
        <dbReference type="ARBA" id="ARBA00022692"/>
    </source>
</evidence>
<dbReference type="CDD" id="cd00075">
    <property type="entry name" value="HATPase"/>
    <property type="match status" value="1"/>
</dbReference>
<keyword evidence="13" id="KW-0902">Two-component regulatory system</keyword>
<dbReference type="Pfam" id="PF02518">
    <property type="entry name" value="HATPase_c"/>
    <property type="match status" value="1"/>
</dbReference>
<dbReference type="InterPro" id="IPR003660">
    <property type="entry name" value="HAMP_dom"/>
</dbReference>
<evidence type="ECO:0000313" key="18">
    <source>
        <dbReference type="EMBL" id="PRR83218.1"/>
    </source>
</evidence>
<evidence type="ECO:0000256" key="6">
    <source>
        <dbReference type="ARBA" id="ARBA00022553"/>
    </source>
</evidence>
<reference evidence="18 19" key="1">
    <citation type="submission" date="2018-03" db="EMBL/GenBank/DDBJ databases">
        <title>Genome sequence of Clostridium luticellarii DSM 29923.</title>
        <authorList>
            <person name="Poehlein A."/>
            <person name="Daniel R."/>
        </authorList>
    </citation>
    <scope>NUCLEOTIDE SEQUENCE [LARGE SCALE GENOMIC DNA]</scope>
    <source>
        <strain evidence="18 19">DSM 29923</strain>
    </source>
</reference>
<dbReference type="CDD" id="cd00082">
    <property type="entry name" value="HisKA"/>
    <property type="match status" value="1"/>
</dbReference>
<dbReference type="PROSITE" id="PS50109">
    <property type="entry name" value="HIS_KIN"/>
    <property type="match status" value="1"/>
</dbReference>
<dbReference type="PROSITE" id="PS50885">
    <property type="entry name" value="HAMP"/>
    <property type="match status" value="1"/>
</dbReference>
<dbReference type="RefSeq" id="WP_106010280.1">
    <property type="nucleotide sequence ID" value="NZ_PVXP01000047.1"/>
</dbReference>
<dbReference type="FunFam" id="3.30.565.10:FF:000006">
    <property type="entry name" value="Sensor histidine kinase WalK"/>
    <property type="match status" value="1"/>
</dbReference>
<feature type="transmembrane region" description="Helical" evidence="15">
    <location>
        <begin position="12"/>
        <end position="34"/>
    </location>
</feature>
<feature type="transmembrane region" description="Helical" evidence="15">
    <location>
        <begin position="154"/>
        <end position="177"/>
    </location>
</feature>
<evidence type="ECO:0000313" key="19">
    <source>
        <dbReference type="Proteomes" id="UP000237798"/>
    </source>
</evidence>
<dbReference type="CDD" id="cd06225">
    <property type="entry name" value="HAMP"/>
    <property type="match status" value="1"/>
</dbReference>
<evidence type="ECO:0000256" key="12">
    <source>
        <dbReference type="ARBA" id="ARBA00022989"/>
    </source>
</evidence>
<evidence type="ECO:0000256" key="7">
    <source>
        <dbReference type="ARBA" id="ARBA00022679"/>
    </source>
</evidence>
<dbReference type="AlphaFoldDB" id="A0A2T0BH93"/>
<evidence type="ECO:0000256" key="10">
    <source>
        <dbReference type="ARBA" id="ARBA00022777"/>
    </source>
</evidence>
<dbReference type="InterPro" id="IPR004358">
    <property type="entry name" value="Sig_transdc_His_kin-like_C"/>
</dbReference>
<evidence type="ECO:0000259" key="17">
    <source>
        <dbReference type="PROSITE" id="PS50885"/>
    </source>
</evidence>
<dbReference type="GO" id="GO:0005524">
    <property type="term" value="F:ATP binding"/>
    <property type="evidence" value="ECO:0007669"/>
    <property type="project" value="UniProtKB-KW"/>
</dbReference>
<protein>
    <recommendedName>
        <fullName evidence="4">Signal transduction histidine-protein kinase ArlS</fullName>
        <ecNumber evidence="3">2.7.13.3</ecNumber>
    </recommendedName>
</protein>
<keyword evidence="8 15" id="KW-0812">Transmembrane</keyword>
<dbReference type="Gene3D" id="3.30.565.10">
    <property type="entry name" value="Histidine kinase-like ATPase, C-terminal domain"/>
    <property type="match status" value="1"/>
</dbReference>
<dbReference type="Gene3D" id="6.10.340.10">
    <property type="match status" value="1"/>
</dbReference>
<dbReference type="PANTHER" id="PTHR45528:SF1">
    <property type="entry name" value="SENSOR HISTIDINE KINASE CPXA"/>
    <property type="match status" value="1"/>
</dbReference>
<feature type="domain" description="HAMP" evidence="17">
    <location>
        <begin position="179"/>
        <end position="232"/>
    </location>
</feature>
<comment type="subcellular location">
    <subcellularLocation>
        <location evidence="2">Cell membrane</location>
        <topology evidence="2">Multi-pass membrane protein</topology>
    </subcellularLocation>
</comment>
<dbReference type="Gene3D" id="1.10.287.130">
    <property type="match status" value="1"/>
</dbReference>
<feature type="domain" description="Histidine kinase" evidence="16">
    <location>
        <begin position="240"/>
        <end position="455"/>
    </location>
</feature>
<dbReference type="Pfam" id="PF00672">
    <property type="entry name" value="HAMP"/>
    <property type="match status" value="1"/>
</dbReference>